<feature type="region of interest" description="Disordered" evidence="1">
    <location>
        <begin position="55"/>
        <end position="142"/>
    </location>
</feature>
<gene>
    <name evidence="2" type="ORF">B9Z19DRAFT_1095014</name>
</gene>
<organism evidence="2 3">
    <name type="scientific">Tuber borchii</name>
    <name type="common">White truffle</name>
    <dbReference type="NCBI Taxonomy" id="42251"/>
    <lineage>
        <taxon>Eukaryota</taxon>
        <taxon>Fungi</taxon>
        <taxon>Dikarya</taxon>
        <taxon>Ascomycota</taxon>
        <taxon>Pezizomycotina</taxon>
        <taxon>Pezizomycetes</taxon>
        <taxon>Pezizales</taxon>
        <taxon>Tuberaceae</taxon>
        <taxon>Tuber</taxon>
    </lineage>
</organism>
<protein>
    <submittedName>
        <fullName evidence="2">Uncharacterized protein</fullName>
    </submittedName>
</protein>
<feature type="compositionally biased region" description="Low complexity" evidence="1">
    <location>
        <begin position="63"/>
        <end position="83"/>
    </location>
</feature>
<dbReference type="OrthoDB" id="14339at2759"/>
<evidence type="ECO:0000256" key="1">
    <source>
        <dbReference type="SAM" id="MobiDB-lite"/>
    </source>
</evidence>
<dbReference type="EMBL" id="NESQ01000375">
    <property type="protein sequence ID" value="PUU73454.1"/>
    <property type="molecule type" value="Genomic_DNA"/>
</dbReference>
<dbReference type="PANTHER" id="PTHR37332">
    <property type="entry name" value="EXPRESSED PROTEIN"/>
    <property type="match status" value="1"/>
</dbReference>
<reference evidence="2 3" key="1">
    <citation type="submission" date="2017-04" db="EMBL/GenBank/DDBJ databases">
        <title>Draft genome sequence of Tuber borchii Vittad., a whitish edible truffle.</title>
        <authorList>
            <consortium name="DOE Joint Genome Institute"/>
            <person name="Murat C."/>
            <person name="Kuo A."/>
            <person name="Barry K.W."/>
            <person name="Clum A."/>
            <person name="Dockter R.B."/>
            <person name="Fauchery L."/>
            <person name="Iotti M."/>
            <person name="Kohler A."/>
            <person name="Labutti K."/>
            <person name="Lindquist E.A."/>
            <person name="Lipzen A."/>
            <person name="Ohm R.A."/>
            <person name="Wang M."/>
            <person name="Grigoriev I.V."/>
            <person name="Zambonelli A."/>
            <person name="Martin F.M."/>
        </authorList>
    </citation>
    <scope>NUCLEOTIDE SEQUENCE [LARGE SCALE GENOMIC DNA]</scope>
    <source>
        <strain evidence="2 3">Tbo3840</strain>
    </source>
</reference>
<dbReference type="PANTHER" id="PTHR37332:SF1">
    <property type="entry name" value="ELMO DOMAIN-CONTAINING PROTEIN"/>
    <property type="match status" value="1"/>
</dbReference>
<dbReference type="STRING" id="42251.A0A2T6ZDG7"/>
<feature type="compositionally biased region" description="Low complexity" evidence="1">
    <location>
        <begin position="101"/>
        <end position="119"/>
    </location>
</feature>
<comment type="caution">
    <text evidence="2">The sequence shown here is derived from an EMBL/GenBank/DDBJ whole genome shotgun (WGS) entry which is preliminary data.</text>
</comment>
<sequence length="312" mass="33276">MVYHDSKKLARRANNYFILGNSLPSILDMGTTSPLDYLKAFNHLLQEYETHIALPPSRQPTRSHSSSISSNHHSHHTTSTFSSVRLPKLFSRSSTKPRRGSSAATSIPTMSTITPPSTSNSDVAAERVRSASGSSTALPAVPSIPSIPSMPSLPHSGSNVSTMSLGAMPASGSSNNLSTTPSATMELDTLSPLMPTTTNTPPPPFMPPPIPSLTPESEYLYLSTPPLPFEPDYYETFATLCDVLIDAYSRVLSLVSTPAACAQGVGEAFLKADGKVRRVVVAGVTREFEEACRGAVKREIGVLGKEILSGIM</sequence>
<dbReference type="Proteomes" id="UP000244722">
    <property type="component" value="Unassembled WGS sequence"/>
</dbReference>
<evidence type="ECO:0000313" key="2">
    <source>
        <dbReference type="EMBL" id="PUU73454.1"/>
    </source>
</evidence>
<name>A0A2T6ZDG7_TUBBO</name>
<keyword evidence="3" id="KW-1185">Reference proteome</keyword>
<accession>A0A2T6ZDG7</accession>
<proteinExistence type="predicted"/>
<dbReference type="AlphaFoldDB" id="A0A2T6ZDG7"/>
<evidence type="ECO:0000313" key="3">
    <source>
        <dbReference type="Proteomes" id="UP000244722"/>
    </source>
</evidence>